<evidence type="ECO:0000313" key="8">
    <source>
        <dbReference type="EMBL" id="KAF4355881.1"/>
    </source>
</evidence>
<dbReference type="GO" id="GO:0004185">
    <property type="term" value="F:serine-type carboxypeptidase activity"/>
    <property type="evidence" value="ECO:0007669"/>
    <property type="project" value="InterPro"/>
</dbReference>
<keyword evidence="2" id="KW-0121">Carboxypeptidase</keyword>
<comment type="caution">
    <text evidence="8">The sequence shown here is derived from an EMBL/GenBank/DDBJ whole genome shotgun (WGS) entry which is preliminary data.</text>
</comment>
<dbReference type="InterPro" id="IPR029058">
    <property type="entry name" value="AB_hydrolase_fold"/>
</dbReference>
<dbReference type="SUPFAM" id="SSF53474">
    <property type="entry name" value="alpha/beta-Hydrolases"/>
    <property type="match status" value="1"/>
</dbReference>
<dbReference type="GO" id="GO:0005773">
    <property type="term" value="C:vacuole"/>
    <property type="evidence" value="ECO:0007669"/>
    <property type="project" value="TreeGrafter"/>
</dbReference>
<keyword evidence="6" id="KW-1015">Disulfide bond</keyword>
<sequence length="301" mass="33249">MERHYLNQYGWNKVANVNFLESPPAVGFSYSNTSSNYNVGDIRTTEDSYTFLVNWLERFPEYKTPDFFTTGNSYAGHYVPQLAYTLLLNKVTNQTVINLKGIAIGNAWIDDNTGKQGNYSSTCEQYLSQGDGELGDIDIYNTYAPLYHSSAASKQSINDVDPCSANYVEAYLNLGEVQTALHAKPTNWTGCGGVSWTDSPATILPVIEQLTTSGISIWCGDTDGRVPVASSRYSINILNLPVVKAWRPWYSRNEVGGYVVEYKGLTLTTVRGAGHMVPSYQPKRALTMISSFLDGKPPPPS</sequence>
<reference evidence="8 9" key="1">
    <citation type="journal article" date="2020" name="bioRxiv">
        <title>Sequence and annotation of 42 cannabis genomes reveals extensive copy number variation in cannabinoid synthesis and pathogen resistance genes.</title>
        <authorList>
            <person name="Mckernan K.J."/>
            <person name="Helbert Y."/>
            <person name="Kane L.T."/>
            <person name="Ebling H."/>
            <person name="Zhang L."/>
            <person name="Liu B."/>
            <person name="Eaton Z."/>
            <person name="Mclaughlin S."/>
            <person name="Kingan S."/>
            <person name="Baybayan P."/>
            <person name="Concepcion G."/>
            <person name="Jordan M."/>
            <person name="Riva A."/>
            <person name="Barbazuk W."/>
            <person name="Harkins T."/>
        </authorList>
    </citation>
    <scope>NUCLEOTIDE SEQUENCE [LARGE SCALE GENOMIC DNA]</scope>
    <source>
        <strain evidence="9">cv. Jamaican Lion 4</strain>
        <tissue evidence="8">Leaf</tissue>
    </source>
</reference>
<evidence type="ECO:0000256" key="5">
    <source>
        <dbReference type="ARBA" id="ARBA00022801"/>
    </source>
</evidence>
<accession>A0A7J6EC48</accession>
<proteinExistence type="inferred from homology"/>
<dbReference type="Gene3D" id="3.40.50.11320">
    <property type="match status" value="1"/>
</dbReference>
<dbReference type="PANTHER" id="PTHR11802:SF470">
    <property type="entry name" value="CARBOXYPEPTIDASE"/>
    <property type="match status" value="1"/>
</dbReference>
<dbReference type="InterPro" id="IPR001563">
    <property type="entry name" value="Peptidase_S10"/>
</dbReference>
<evidence type="ECO:0000256" key="1">
    <source>
        <dbReference type="ARBA" id="ARBA00009431"/>
    </source>
</evidence>
<dbReference type="AlphaFoldDB" id="A0A7J6EC48"/>
<dbReference type="FunFam" id="3.40.50.11320:FF:000001">
    <property type="entry name" value="Carboxypeptidase"/>
    <property type="match status" value="1"/>
</dbReference>
<organism evidence="8 9">
    <name type="scientific">Cannabis sativa</name>
    <name type="common">Hemp</name>
    <name type="synonym">Marijuana</name>
    <dbReference type="NCBI Taxonomy" id="3483"/>
    <lineage>
        <taxon>Eukaryota</taxon>
        <taxon>Viridiplantae</taxon>
        <taxon>Streptophyta</taxon>
        <taxon>Embryophyta</taxon>
        <taxon>Tracheophyta</taxon>
        <taxon>Spermatophyta</taxon>
        <taxon>Magnoliopsida</taxon>
        <taxon>eudicotyledons</taxon>
        <taxon>Gunneridae</taxon>
        <taxon>Pentapetalae</taxon>
        <taxon>rosids</taxon>
        <taxon>fabids</taxon>
        <taxon>Rosales</taxon>
        <taxon>Cannabaceae</taxon>
        <taxon>Cannabis</taxon>
    </lineage>
</organism>
<dbReference type="Gene3D" id="3.40.50.1820">
    <property type="entry name" value="alpha/beta hydrolase"/>
    <property type="match status" value="1"/>
</dbReference>
<keyword evidence="3" id="KW-0645">Protease</keyword>
<keyword evidence="9" id="KW-1185">Reference proteome</keyword>
<dbReference type="PROSITE" id="PS00560">
    <property type="entry name" value="CARBOXYPEPT_SER_HIS"/>
    <property type="match status" value="1"/>
</dbReference>
<keyword evidence="4" id="KW-0732">Signal</keyword>
<evidence type="ECO:0000256" key="3">
    <source>
        <dbReference type="ARBA" id="ARBA00022670"/>
    </source>
</evidence>
<dbReference type="OMA" id="VCIEPQD"/>
<evidence type="ECO:0000256" key="4">
    <source>
        <dbReference type="ARBA" id="ARBA00022729"/>
    </source>
</evidence>
<evidence type="ECO:0008006" key="10">
    <source>
        <dbReference type="Google" id="ProtNLM"/>
    </source>
</evidence>
<name>A0A7J6EC48_CANSA</name>
<evidence type="ECO:0000313" key="9">
    <source>
        <dbReference type="Proteomes" id="UP000583929"/>
    </source>
</evidence>
<evidence type="ECO:0000256" key="7">
    <source>
        <dbReference type="ARBA" id="ARBA00023180"/>
    </source>
</evidence>
<accession>A0A803NL26</accession>
<gene>
    <name evidence="8" type="ORF">G4B88_018820</name>
</gene>
<dbReference type="Gene3D" id="6.10.250.940">
    <property type="match status" value="1"/>
</dbReference>
<dbReference type="EMBL" id="JAATIQ010000440">
    <property type="protein sequence ID" value="KAF4355881.1"/>
    <property type="molecule type" value="Genomic_DNA"/>
</dbReference>
<comment type="similarity">
    <text evidence="1">Belongs to the peptidase S10 family.</text>
</comment>
<dbReference type="Pfam" id="PF00450">
    <property type="entry name" value="Peptidase_S10"/>
    <property type="match status" value="1"/>
</dbReference>
<dbReference type="Proteomes" id="UP000583929">
    <property type="component" value="Unassembled WGS sequence"/>
</dbReference>
<dbReference type="InterPro" id="IPR033124">
    <property type="entry name" value="Ser_caboxypep_his_AS"/>
</dbReference>
<dbReference type="PANTHER" id="PTHR11802">
    <property type="entry name" value="SERINE PROTEASE FAMILY S10 SERINE CARBOXYPEPTIDASE"/>
    <property type="match status" value="1"/>
</dbReference>
<evidence type="ECO:0000256" key="6">
    <source>
        <dbReference type="ARBA" id="ARBA00023157"/>
    </source>
</evidence>
<dbReference type="GO" id="GO:0006508">
    <property type="term" value="P:proteolysis"/>
    <property type="evidence" value="ECO:0007669"/>
    <property type="project" value="UniProtKB-KW"/>
</dbReference>
<protein>
    <recommendedName>
        <fullName evidence="10">Serine carboxypeptidase</fullName>
    </recommendedName>
</protein>
<keyword evidence="7" id="KW-0325">Glycoprotein</keyword>
<evidence type="ECO:0000256" key="2">
    <source>
        <dbReference type="ARBA" id="ARBA00022645"/>
    </source>
</evidence>
<dbReference type="PRINTS" id="PR00724">
    <property type="entry name" value="CRBOXYPTASEC"/>
</dbReference>
<keyword evidence="5" id="KW-0378">Hydrolase</keyword>